<organism evidence="1 2">
    <name type="scientific">Vibrio navarrensis</name>
    <dbReference type="NCBI Taxonomy" id="29495"/>
    <lineage>
        <taxon>Bacteria</taxon>
        <taxon>Pseudomonadati</taxon>
        <taxon>Pseudomonadota</taxon>
        <taxon>Gammaproteobacteria</taxon>
        <taxon>Vibrionales</taxon>
        <taxon>Vibrionaceae</taxon>
        <taxon>Vibrio</taxon>
    </lineage>
</organism>
<gene>
    <name evidence="1" type="ORF">RZY48_000129</name>
</gene>
<dbReference type="EMBL" id="ABNSCA010000001">
    <property type="protein sequence ID" value="ELN6930764.1"/>
    <property type="molecule type" value="Genomic_DNA"/>
</dbReference>
<evidence type="ECO:0000313" key="2">
    <source>
        <dbReference type="Proteomes" id="UP001253463"/>
    </source>
</evidence>
<dbReference type="Proteomes" id="UP001253463">
    <property type="component" value="Unassembled WGS sequence"/>
</dbReference>
<comment type="caution">
    <text evidence="1">The sequence shown here is derived from an EMBL/GenBank/DDBJ whole genome shotgun (WGS) entry which is preliminary data.</text>
</comment>
<sequence length="16" mass="1942">MKRKIAFYRGLNRAAF</sequence>
<dbReference type="AlphaFoldDB" id="A0AAI9CQX9"/>
<reference evidence="1" key="1">
    <citation type="submission" date="2023-10" db="EMBL/GenBank/DDBJ databases">
        <authorList>
            <consortium name="PulseNet: The National Subtyping Network for Foodborne Disease Surveillance"/>
        </authorList>
    </citation>
    <scope>NUCLEOTIDE SEQUENCE</scope>
    <source>
        <strain evidence="1">PNUSAV004886</strain>
    </source>
</reference>
<name>A0AAI9CQX9_9VIBR</name>
<protein>
    <submittedName>
        <fullName evidence="1">Uncharacterized protein</fullName>
    </submittedName>
</protein>
<proteinExistence type="predicted"/>
<evidence type="ECO:0000313" key="1">
    <source>
        <dbReference type="EMBL" id="ELN6930764.1"/>
    </source>
</evidence>
<accession>A0AAI9CQX9</accession>